<gene>
    <name evidence="1" type="ORF">V1634_24645</name>
</gene>
<dbReference type="EMBL" id="JAZGQL010000020">
    <property type="protein sequence ID" value="MEE6310027.1"/>
    <property type="molecule type" value="Genomic_DNA"/>
</dbReference>
<dbReference type="RefSeq" id="WP_331210248.1">
    <property type="nucleotide sequence ID" value="NZ_JAZGQL010000020.1"/>
</dbReference>
<reference evidence="1 2" key="1">
    <citation type="submission" date="2024-01" db="EMBL/GenBank/DDBJ databases">
        <title>Genome insights into Plantactinospora veratri sp. nov.</title>
        <authorList>
            <person name="Wang L."/>
        </authorList>
    </citation>
    <scope>NUCLEOTIDE SEQUENCE [LARGE SCALE GENOMIC DNA]</scope>
    <source>
        <strain evidence="1 2">NEAU-FHS4</strain>
    </source>
</reference>
<dbReference type="Proteomes" id="UP001339911">
    <property type="component" value="Unassembled WGS sequence"/>
</dbReference>
<proteinExistence type="predicted"/>
<evidence type="ECO:0000313" key="2">
    <source>
        <dbReference type="Proteomes" id="UP001339911"/>
    </source>
</evidence>
<comment type="caution">
    <text evidence="1">The sequence shown here is derived from an EMBL/GenBank/DDBJ whole genome shotgun (WGS) entry which is preliminary data.</text>
</comment>
<sequence>MAENNAFYVCKECLVICVPRQSASADLTLIGQPDQCEHPTEARERWPRATCNAPVALRRAKPQEVKKMRGIATKKDRYRVRGRLAGLAVPPGQEIELAIVGYVEEGPKTPPLAWGYLAGSGHWGLGANIVPRRIGGDEVVGAEGRALFWGLRVLFPRERNPVIVVTDYPEIAELIEAWRAGRTEEMPPDYQTHHPDSGREGKLALIARYVARYPHLIRVRLVEDYIESTYARGANELSKVGWAYAMHRMTKAAAMQQGLTVASQHLKVPPFLLPPDHDDDDALT</sequence>
<accession>A0ABU7SJ84</accession>
<protein>
    <recommendedName>
        <fullName evidence="3">RNase H type-1 domain-containing protein</fullName>
    </recommendedName>
</protein>
<name>A0ABU7SJ84_9ACTN</name>
<evidence type="ECO:0000313" key="1">
    <source>
        <dbReference type="EMBL" id="MEE6310027.1"/>
    </source>
</evidence>
<organism evidence="1 2">
    <name type="scientific">Plantactinospora veratri</name>
    <dbReference type="NCBI Taxonomy" id="1436122"/>
    <lineage>
        <taxon>Bacteria</taxon>
        <taxon>Bacillati</taxon>
        <taxon>Actinomycetota</taxon>
        <taxon>Actinomycetes</taxon>
        <taxon>Micromonosporales</taxon>
        <taxon>Micromonosporaceae</taxon>
        <taxon>Plantactinospora</taxon>
    </lineage>
</organism>
<keyword evidence="2" id="KW-1185">Reference proteome</keyword>
<evidence type="ECO:0008006" key="3">
    <source>
        <dbReference type="Google" id="ProtNLM"/>
    </source>
</evidence>